<feature type="domain" description="PGG" evidence="3">
    <location>
        <begin position="382"/>
        <end position="484"/>
    </location>
</feature>
<gene>
    <name evidence="4" type="ORF">DEO72_LG7g2849</name>
</gene>
<dbReference type="GO" id="GO:0005886">
    <property type="term" value="C:plasma membrane"/>
    <property type="evidence" value="ECO:0007669"/>
    <property type="project" value="UniProtKB-SubCell"/>
</dbReference>
<proteinExistence type="predicted"/>
<feature type="transmembrane region" description="Helical" evidence="2">
    <location>
        <begin position="388"/>
        <end position="406"/>
    </location>
</feature>
<dbReference type="AlphaFoldDB" id="A0A4D6MLI7"/>
<dbReference type="EMBL" id="CP039351">
    <property type="protein sequence ID" value="QCE01551.1"/>
    <property type="molecule type" value="Genomic_DNA"/>
</dbReference>
<dbReference type="InterPro" id="IPR036770">
    <property type="entry name" value="Ankyrin_rpt-contain_sf"/>
</dbReference>
<keyword evidence="2" id="KW-0472">Membrane</keyword>
<feature type="transmembrane region" description="Helical" evidence="2">
    <location>
        <begin position="418"/>
        <end position="440"/>
    </location>
</feature>
<dbReference type="PANTHER" id="PTHR24177">
    <property type="entry name" value="CASKIN"/>
    <property type="match status" value="1"/>
</dbReference>
<keyword evidence="5" id="KW-1185">Reference proteome</keyword>
<evidence type="ECO:0000256" key="2">
    <source>
        <dbReference type="SAM" id="Phobius"/>
    </source>
</evidence>
<dbReference type="Proteomes" id="UP000501690">
    <property type="component" value="Linkage Group LG7"/>
</dbReference>
<evidence type="ECO:0000313" key="5">
    <source>
        <dbReference type="Proteomes" id="UP000501690"/>
    </source>
</evidence>
<dbReference type="Gene3D" id="1.25.40.20">
    <property type="entry name" value="Ankyrin repeat-containing domain"/>
    <property type="match status" value="2"/>
</dbReference>
<evidence type="ECO:0000256" key="1">
    <source>
        <dbReference type="ARBA" id="ARBA00004413"/>
    </source>
</evidence>
<name>A0A4D6MLI7_VIGUN</name>
<sequence length="530" mass="60159">MNPDVKGSDVPHIQITITADQNHYQNLNRKITADEFMKRTEYEGSYELYWNARMDKWSEAHDIVKKDPNSVRIPLTARDDTVLHVAAGAGSYTFVEELAKLMNPEDVLRPNSDQMLPVHLAALSSHHRIVQLLCSHHLLDKMTYKDIEKLFFMTISNNMFGVSMELFRQRPTELAIARDEEKLTALHMLARKPSEILLEDNDKEGSTPKGLALFMLLWVNVSLLEKEKVMVLINEPSAVLLDAIKSGNIDATGWLITQNLKLFMTIKDPSNGRNLLHLLVQYRHPDKSIKRVHGKKEHLLFAVDNDGNNVLHLAAHLPLQFQSFSGLRASKQMLNEVQWFKSMERSFPSELSRMRNNKGKRPVDVFYDEHKQLSEEIKGAAKVTAKSGMLVATLVATVAFAAVLTVPGGDKNKNSDWFIVFILTNTVALFTSSASILSFLSNFTSSRFSESEFVTLHPGLIFGPPLLIISVGAMVLAFTAASFLIFDIKTKWVSYVVALMWVFPLFFYLLFQFSIFDFILLRRYGMSKLE</sequence>
<evidence type="ECO:0000313" key="4">
    <source>
        <dbReference type="EMBL" id="QCE01551.1"/>
    </source>
</evidence>
<feature type="transmembrane region" description="Helical" evidence="2">
    <location>
        <begin position="492"/>
        <end position="521"/>
    </location>
</feature>
<keyword evidence="2" id="KW-1133">Transmembrane helix</keyword>
<comment type="subcellular location">
    <subcellularLocation>
        <location evidence="1">Cell membrane</location>
        <topology evidence="1">Peripheral membrane protein</topology>
        <orientation evidence="1">Cytoplasmic side</orientation>
    </subcellularLocation>
</comment>
<dbReference type="Pfam" id="PF13962">
    <property type="entry name" value="PGG"/>
    <property type="match status" value="1"/>
</dbReference>
<dbReference type="InterPro" id="IPR026961">
    <property type="entry name" value="PGG_dom"/>
</dbReference>
<reference evidence="4 5" key="1">
    <citation type="submission" date="2019-04" db="EMBL/GenBank/DDBJ databases">
        <title>An improved genome assembly and genetic linkage map for asparagus bean, Vigna unguiculata ssp. sesquipedialis.</title>
        <authorList>
            <person name="Xia Q."/>
            <person name="Zhang R."/>
            <person name="Dong Y."/>
        </authorList>
    </citation>
    <scope>NUCLEOTIDE SEQUENCE [LARGE SCALE GENOMIC DNA]</scope>
    <source>
        <tissue evidence="4">Leaf</tissue>
    </source>
</reference>
<dbReference type="SUPFAM" id="SSF48403">
    <property type="entry name" value="Ankyrin repeat"/>
    <property type="match status" value="1"/>
</dbReference>
<dbReference type="PANTHER" id="PTHR24177:SF446">
    <property type="entry name" value="ANKYRIN REPEAT-CONTAINING PROTEIN NPR4-LIKE"/>
    <property type="match status" value="1"/>
</dbReference>
<accession>A0A4D6MLI7</accession>
<feature type="transmembrane region" description="Helical" evidence="2">
    <location>
        <begin position="461"/>
        <end position="486"/>
    </location>
</feature>
<dbReference type="Pfam" id="PF12796">
    <property type="entry name" value="Ank_2"/>
    <property type="match status" value="1"/>
</dbReference>
<organism evidence="4 5">
    <name type="scientific">Vigna unguiculata</name>
    <name type="common">Cowpea</name>
    <dbReference type="NCBI Taxonomy" id="3917"/>
    <lineage>
        <taxon>Eukaryota</taxon>
        <taxon>Viridiplantae</taxon>
        <taxon>Streptophyta</taxon>
        <taxon>Embryophyta</taxon>
        <taxon>Tracheophyta</taxon>
        <taxon>Spermatophyta</taxon>
        <taxon>Magnoliopsida</taxon>
        <taxon>eudicotyledons</taxon>
        <taxon>Gunneridae</taxon>
        <taxon>Pentapetalae</taxon>
        <taxon>rosids</taxon>
        <taxon>fabids</taxon>
        <taxon>Fabales</taxon>
        <taxon>Fabaceae</taxon>
        <taxon>Papilionoideae</taxon>
        <taxon>50 kb inversion clade</taxon>
        <taxon>NPAAA clade</taxon>
        <taxon>indigoferoid/millettioid clade</taxon>
        <taxon>Phaseoleae</taxon>
        <taxon>Vigna</taxon>
    </lineage>
</organism>
<evidence type="ECO:0000259" key="3">
    <source>
        <dbReference type="Pfam" id="PF13962"/>
    </source>
</evidence>
<protein>
    <recommendedName>
        <fullName evidence="3">PGG domain-containing protein</fullName>
    </recommendedName>
</protein>
<keyword evidence="2" id="KW-0812">Transmembrane</keyword>
<dbReference type="InterPro" id="IPR002110">
    <property type="entry name" value="Ankyrin_rpt"/>
</dbReference>